<reference evidence="2 3" key="1">
    <citation type="journal article" date="2021" name="Elife">
        <title>Chloroplast acquisition without the gene transfer in kleptoplastic sea slugs, Plakobranchus ocellatus.</title>
        <authorList>
            <person name="Maeda T."/>
            <person name="Takahashi S."/>
            <person name="Yoshida T."/>
            <person name="Shimamura S."/>
            <person name="Takaki Y."/>
            <person name="Nagai Y."/>
            <person name="Toyoda A."/>
            <person name="Suzuki Y."/>
            <person name="Arimoto A."/>
            <person name="Ishii H."/>
            <person name="Satoh N."/>
            <person name="Nishiyama T."/>
            <person name="Hasebe M."/>
            <person name="Maruyama T."/>
            <person name="Minagawa J."/>
            <person name="Obokata J."/>
            <person name="Shigenobu S."/>
        </authorList>
    </citation>
    <scope>NUCLEOTIDE SEQUENCE [LARGE SCALE GENOMIC DNA]</scope>
</reference>
<evidence type="ECO:0000313" key="2">
    <source>
        <dbReference type="EMBL" id="GFR59466.1"/>
    </source>
</evidence>
<dbReference type="Proteomes" id="UP000762676">
    <property type="component" value="Unassembled WGS sequence"/>
</dbReference>
<gene>
    <name evidence="2" type="ORF">ElyMa_000055300</name>
</gene>
<proteinExistence type="predicted"/>
<protein>
    <submittedName>
        <fullName evidence="2">Uncharacterized protein</fullName>
    </submittedName>
</protein>
<sequence>MDNSRLVNTQNCAAIFSNVFIRSPTPARDVAPGQVVATNETGQGLQTSDPGKSETEPGGFLRRFGLTAVSRFSCQGTFRTQVPNLIMDSGKSNSDNGYYILPLLTSITPVTGWVFTHLSYRD</sequence>
<name>A0AAV4EGM0_9GAST</name>
<feature type="region of interest" description="Disordered" evidence="1">
    <location>
        <begin position="39"/>
        <end position="58"/>
    </location>
</feature>
<accession>A0AAV4EGM0</accession>
<feature type="compositionally biased region" description="Polar residues" evidence="1">
    <location>
        <begin position="39"/>
        <end position="50"/>
    </location>
</feature>
<evidence type="ECO:0000313" key="3">
    <source>
        <dbReference type="Proteomes" id="UP000762676"/>
    </source>
</evidence>
<evidence type="ECO:0000256" key="1">
    <source>
        <dbReference type="SAM" id="MobiDB-lite"/>
    </source>
</evidence>
<organism evidence="2 3">
    <name type="scientific">Elysia marginata</name>
    <dbReference type="NCBI Taxonomy" id="1093978"/>
    <lineage>
        <taxon>Eukaryota</taxon>
        <taxon>Metazoa</taxon>
        <taxon>Spiralia</taxon>
        <taxon>Lophotrochozoa</taxon>
        <taxon>Mollusca</taxon>
        <taxon>Gastropoda</taxon>
        <taxon>Heterobranchia</taxon>
        <taxon>Euthyneura</taxon>
        <taxon>Panpulmonata</taxon>
        <taxon>Sacoglossa</taxon>
        <taxon>Placobranchoidea</taxon>
        <taxon>Plakobranchidae</taxon>
        <taxon>Elysia</taxon>
    </lineage>
</organism>
<keyword evidence="3" id="KW-1185">Reference proteome</keyword>
<comment type="caution">
    <text evidence="2">The sequence shown here is derived from an EMBL/GenBank/DDBJ whole genome shotgun (WGS) entry which is preliminary data.</text>
</comment>
<dbReference type="AlphaFoldDB" id="A0AAV4EGM0"/>
<dbReference type="EMBL" id="BMAT01000090">
    <property type="protein sequence ID" value="GFR59466.1"/>
    <property type="molecule type" value="Genomic_DNA"/>
</dbReference>